<keyword evidence="7" id="KW-1185">Reference proteome</keyword>
<evidence type="ECO:0000259" key="4">
    <source>
        <dbReference type="Pfam" id="PF01397"/>
    </source>
</evidence>
<dbReference type="GO" id="GO:0016114">
    <property type="term" value="P:terpenoid biosynthetic process"/>
    <property type="evidence" value="ECO:0007669"/>
    <property type="project" value="InterPro"/>
</dbReference>
<dbReference type="InterPro" id="IPR005630">
    <property type="entry name" value="Terpene_synthase_metal-bd"/>
</dbReference>
<dbReference type="InterPro" id="IPR008930">
    <property type="entry name" value="Terpenoid_cyclase/PrenylTrfase"/>
</dbReference>
<dbReference type="SUPFAM" id="SSF48239">
    <property type="entry name" value="Terpenoid cyclases/Protein prenyltransferases"/>
    <property type="match status" value="1"/>
</dbReference>
<feature type="non-terminal residue" evidence="6">
    <location>
        <position position="1"/>
    </location>
</feature>
<keyword evidence="3" id="KW-0456">Lyase</keyword>
<dbReference type="InterPro" id="IPR050148">
    <property type="entry name" value="Terpene_synthase-like"/>
</dbReference>
<name>A0A7J7KY92_9MAGN</name>
<evidence type="ECO:0000259" key="5">
    <source>
        <dbReference type="Pfam" id="PF03936"/>
    </source>
</evidence>
<dbReference type="PANTHER" id="PTHR31225:SF93">
    <property type="entry name" value="ALPHA-HUMULENE_(-)-(E)-BETA-CARYOPHYLLENE SYNTHASE"/>
    <property type="match status" value="1"/>
</dbReference>
<dbReference type="Gene3D" id="1.10.600.10">
    <property type="entry name" value="Farnesyl Diphosphate Synthase"/>
    <property type="match status" value="1"/>
</dbReference>
<dbReference type="Proteomes" id="UP000541444">
    <property type="component" value="Unassembled WGS sequence"/>
</dbReference>
<dbReference type="AlphaFoldDB" id="A0A7J7KY92"/>
<dbReference type="EMBL" id="JACGCM010002788">
    <property type="protein sequence ID" value="KAF6135345.1"/>
    <property type="molecule type" value="Genomic_DNA"/>
</dbReference>
<gene>
    <name evidence="6" type="ORF">GIB67_027219</name>
</gene>
<proteinExistence type="predicted"/>
<dbReference type="Pfam" id="PF03936">
    <property type="entry name" value="Terpene_synth_C"/>
    <property type="match status" value="1"/>
</dbReference>
<dbReference type="InterPro" id="IPR001906">
    <property type="entry name" value="Terpene_synth_N"/>
</dbReference>
<organism evidence="6 7">
    <name type="scientific">Kingdonia uniflora</name>
    <dbReference type="NCBI Taxonomy" id="39325"/>
    <lineage>
        <taxon>Eukaryota</taxon>
        <taxon>Viridiplantae</taxon>
        <taxon>Streptophyta</taxon>
        <taxon>Embryophyta</taxon>
        <taxon>Tracheophyta</taxon>
        <taxon>Spermatophyta</taxon>
        <taxon>Magnoliopsida</taxon>
        <taxon>Ranunculales</taxon>
        <taxon>Circaeasteraceae</taxon>
        <taxon>Kingdonia</taxon>
    </lineage>
</organism>
<sequence>VFKKFKDGNRNLTSSLVTDVPGMLSLYETTHLKTYGEDIIEEALAFSTDHLNSIVATHSPYPLKKQVEYALKQPYHKGTPRLEVKYYISFSEEHEERNETLLKLAKLRFSIMQSIYLKEMKDLVKAYLTEVKWCNPSYVPTIEEYLSVALITGATTILTVMAHFPEG</sequence>
<dbReference type="GO" id="GO:0010333">
    <property type="term" value="F:terpene synthase activity"/>
    <property type="evidence" value="ECO:0007669"/>
    <property type="project" value="InterPro"/>
</dbReference>
<evidence type="ECO:0000256" key="1">
    <source>
        <dbReference type="ARBA" id="ARBA00022723"/>
    </source>
</evidence>
<reference evidence="6 7" key="1">
    <citation type="journal article" date="2020" name="IScience">
        <title>Genome Sequencing of the Endangered Kingdonia uniflora (Circaeasteraceae, Ranunculales) Reveals Potential Mechanisms of Evolutionary Specialization.</title>
        <authorList>
            <person name="Sun Y."/>
            <person name="Deng T."/>
            <person name="Zhang A."/>
            <person name="Moore M.J."/>
            <person name="Landis J.B."/>
            <person name="Lin N."/>
            <person name="Zhang H."/>
            <person name="Zhang X."/>
            <person name="Huang J."/>
            <person name="Zhang X."/>
            <person name="Sun H."/>
            <person name="Wang H."/>
        </authorList>
    </citation>
    <scope>NUCLEOTIDE SEQUENCE [LARGE SCALE GENOMIC DNA]</scope>
    <source>
        <strain evidence="6">TB1705</strain>
        <tissue evidence="6">Leaf</tissue>
    </source>
</reference>
<feature type="domain" description="Terpene synthase N-terminal" evidence="4">
    <location>
        <begin position="1"/>
        <end position="71"/>
    </location>
</feature>
<comment type="caution">
    <text evidence="6">The sequence shown here is derived from an EMBL/GenBank/DDBJ whole genome shotgun (WGS) entry which is preliminary data.</text>
</comment>
<accession>A0A7J7KY92</accession>
<evidence type="ECO:0000313" key="7">
    <source>
        <dbReference type="Proteomes" id="UP000541444"/>
    </source>
</evidence>
<evidence type="ECO:0008006" key="8">
    <source>
        <dbReference type="Google" id="ProtNLM"/>
    </source>
</evidence>
<evidence type="ECO:0000256" key="3">
    <source>
        <dbReference type="ARBA" id="ARBA00023239"/>
    </source>
</evidence>
<dbReference type="SUPFAM" id="SSF48576">
    <property type="entry name" value="Terpenoid synthases"/>
    <property type="match status" value="1"/>
</dbReference>
<dbReference type="GO" id="GO:0000287">
    <property type="term" value="F:magnesium ion binding"/>
    <property type="evidence" value="ECO:0007669"/>
    <property type="project" value="InterPro"/>
</dbReference>
<dbReference type="PANTHER" id="PTHR31225">
    <property type="entry name" value="OS04G0344100 PROTEIN-RELATED"/>
    <property type="match status" value="1"/>
</dbReference>
<protein>
    <recommendedName>
        <fullName evidence="8">Sesquiterpene synthase</fullName>
    </recommendedName>
</protein>
<evidence type="ECO:0000256" key="2">
    <source>
        <dbReference type="ARBA" id="ARBA00022842"/>
    </source>
</evidence>
<keyword evidence="2" id="KW-0460">Magnesium</keyword>
<dbReference type="InterPro" id="IPR036965">
    <property type="entry name" value="Terpene_synth_N_sf"/>
</dbReference>
<dbReference type="InterPro" id="IPR008949">
    <property type="entry name" value="Isoprenoid_synthase_dom_sf"/>
</dbReference>
<feature type="domain" description="Terpene synthase metal-binding" evidence="5">
    <location>
        <begin position="112"/>
        <end position="162"/>
    </location>
</feature>
<keyword evidence="1" id="KW-0479">Metal-binding</keyword>
<dbReference type="Gene3D" id="1.50.10.130">
    <property type="entry name" value="Terpene synthase, N-terminal domain"/>
    <property type="match status" value="1"/>
</dbReference>
<dbReference type="Pfam" id="PF01397">
    <property type="entry name" value="Terpene_synth"/>
    <property type="match status" value="1"/>
</dbReference>
<evidence type="ECO:0000313" key="6">
    <source>
        <dbReference type="EMBL" id="KAF6135345.1"/>
    </source>
</evidence>
<dbReference type="OrthoDB" id="1877784at2759"/>